<keyword evidence="2" id="KW-1185">Reference proteome</keyword>
<dbReference type="Proteomes" id="UP001064048">
    <property type="component" value="Chromosome 13"/>
</dbReference>
<proteinExistence type="predicted"/>
<evidence type="ECO:0000313" key="1">
    <source>
        <dbReference type="EMBL" id="KAI8420936.1"/>
    </source>
</evidence>
<name>A0ACC0J9Y3_CHOFU</name>
<protein>
    <submittedName>
        <fullName evidence="1">Uncharacterized protein</fullName>
    </submittedName>
</protein>
<evidence type="ECO:0000313" key="2">
    <source>
        <dbReference type="Proteomes" id="UP001064048"/>
    </source>
</evidence>
<comment type="caution">
    <text evidence="1">The sequence shown here is derived from an EMBL/GenBank/DDBJ whole genome shotgun (WGS) entry which is preliminary data.</text>
</comment>
<dbReference type="EMBL" id="CM046113">
    <property type="protein sequence ID" value="KAI8420936.1"/>
    <property type="molecule type" value="Genomic_DNA"/>
</dbReference>
<gene>
    <name evidence="1" type="ORF">MSG28_008094</name>
</gene>
<sequence length="229" mass="26128">MSHRRSSFQSNDLFPREIDIEVCLKTLKIFQKIEGDVNCVVWDASLVLAKYLETMSQNKADFLSGTRVLELGSGLGVVGLTAATLGAQVTLTDLPEALPLLRLNIKENKSKISSMGGYAIAEALVWGDHNSQIHKDEFDMIVLADCVYYEEAVDPLLETLQCFSNTITKKPTMYLTQELRDSEIQKKLWKKFYDKLTDLFIVEQIPEEEQHKNYRSSDILLLRIKKKSY</sequence>
<organism evidence="1 2">
    <name type="scientific">Choristoneura fumiferana</name>
    <name type="common">Spruce budworm moth</name>
    <name type="synonym">Archips fumiferana</name>
    <dbReference type="NCBI Taxonomy" id="7141"/>
    <lineage>
        <taxon>Eukaryota</taxon>
        <taxon>Metazoa</taxon>
        <taxon>Ecdysozoa</taxon>
        <taxon>Arthropoda</taxon>
        <taxon>Hexapoda</taxon>
        <taxon>Insecta</taxon>
        <taxon>Pterygota</taxon>
        <taxon>Neoptera</taxon>
        <taxon>Endopterygota</taxon>
        <taxon>Lepidoptera</taxon>
        <taxon>Glossata</taxon>
        <taxon>Ditrysia</taxon>
        <taxon>Tortricoidea</taxon>
        <taxon>Tortricidae</taxon>
        <taxon>Tortricinae</taxon>
        <taxon>Choristoneura</taxon>
    </lineage>
</organism>
<accession>A0ACC0J9Y3</accession>
<reference evidence="1 2" key="1">
    <citation type="journal article" date="2022" name="Genome Biol. Evol.">
        <title>The Spruce Budworm Genome: Reconstructing the Evolutionary History of Antifreeze Proteins.</title>
        <authorList>
            <person name="Beliveau C."/>
            <person name="Gagne P."/>
            <person name="Picq S."/>
            <person name="Vernygora O."/>
            <person name="Keeling C.I."/>
            <person name="Pinkney K."/>
            <person name="Doucet D."/>
            <person name="Wen F."/>
            <person name="Johnston J.S."/>
            <person name="Maaroufi H."/>
            <person name="Boyle B."/>
            <person name="Laroche J."/>
            <person name="Dewar K."/>
            <person name="Juretic N."/>
            <person name="Blackburn G."/>
            <person name="Nisole A."/>
            <person name="Brunet B."/>
            <person name="Brandao M."/>
            <person name="Lumley L."/>
            <person name="Duan J."/>
            <person name="Quan G."/>
            <person name="Lucarotti C.J."/>
            <person name="Roe A.D."/>
            <person name="Sperling F.A.H."/>
            <person name="Levesque R.C."/>
            <person name="Cusson M."/>
        </authorList>
    </citation>
    <scope>NUCLEOTIDE SEQUENCE [LARGE SCALE GENOMIC DNA]</scope>
    <source>
        <strain evidence="1">Glfc:IPQL:Cfum</strain>
    </source>
</reference>